<sequence length="326" mass="35172">MAYTSSIEPTGGGGGVEFSFTGERNGARLEKLWVWEGPSQIKAIKAWLSDGRDATFGEPAGPHQEFVFKPGESFTALSLWGNGAGTRLGGIKFKTIDSQGNARLFFAKMTEWGLKTEFPVDVCSGYCLGIAGRAGADIDCLGFLFLMAVESVVLTNVYYPTIHQIIPRVAVEEIKSMTFRNNTSAAQQQKIETSKKVTTASSWSLSTSLTAAFSVEVSAGVPAVAEVRKGFSISVTAESSYKQDYAEEKNETLSSTIEVPPKKKVVVNISIGRATFDLPYTGIVKITCKGGGVFQYETNGQYKGVTYTDIKVKTDECDDVTADCPC</sequence>
<dbReference type="RefSeq" id="XP_073763281.1">
    <property type="nucleotide sequence ID" value="XM_073907180.1"/>
</dbReference>
<gene>
    <name evidence="3 4 5" type="primary">jac7</name>
    <name evidence="3 4" type="synonym">zgc:172244</name>
</gene>
<dbReference type="Pfam" id="PF03318">
    <property type="entry name" value="ETX_MTX2"/>
    <property type="match status" value="1"/>
</dbReference>
<dbReference type="Pfam" id="PF01419">
    <property type="entry name" value="Jacalin"/>
    <property type="match status" value="1"/>
</dbReference>
<accession>A0AB32TX21</accession>
<evidence type="ECO:0000313" key="4">
    <source>
        <dbReference type="RefSeq" id="XP_068078521.1"/>
    </source>
</evidence>
<dbReference type="PROSITE" id="PS51752">
    <property type="entry name" value="JACALIN_LECTIN"/>
    <property type="match status" value="1"/>
</dbReference>
<dbReference type="CTD" id="797049"/>
<dbReference type="Proteomes" id="UP000000437">
    <property type="component" value="Chromosome 7"/>
</dbReference>
<proteinExistence type="predicted"/>
<dbReference type="GeneID" id="797049"/>
<feature type="domain" description="Jacalin-type lectin" evidence="1">
    <location>
        <begin position="4"/>
        <end position="147"/>
    </location>
</feature>
<keyword evidence="2" id="KW-1185">Reference proteome</keyword>
<dbReference type="InterPro" id="IPR036404">
    <property type="entry name" value="Jacalin-like_lectin_dom_sf"/>
</dbReference>
<dbReference type="InterPro" id="IPR053280">
    <property type="entry name" value="Aerolysin-like_pore-former"/>
</dbReference>
<dbReference type="RefSeq" id="XP_073763280.1">
    <property type="nucleotide sequence ID" value="XM_073907179.1"/>
</dbReference>
<reference evidence="2" key="1">
    <citation type="journal article" date="2013" name="Nature">
        <title>The zebrafish reference genome sequence and its relationship to the human genome.</title>
        <authorList>
            <consortium name="Genome Reference Consortium Zebrafish"/>
            <person name="Howe K."/>
            <person name="Clark M.D."/>
            <person name="Torroja C.F."/>
            <person name="Torrance J."/>
            <person name="Berthelot C."/>
            <person name="Muffato M."/>
            <person name="Collins J.E."/>
            <person name="Humphray S."/>
            <person name="McLaren K."/>
            <person name="Matthews L."/>
            <person name="McLaren S."/>
            <person name="Sealy I."/>
            <person name="Caccamo M."/>
            <person name="Churcher C."/>
            <person name="Scott C."/>
            <person name="Barrett J.C."/>
            <person name="Koch R."/>
            <person name="Rauch G.J."/>
            <person name="White S."/>
            <person name="Chow W."/>
            <person name="Kilian B."/>
            <person name="Quintais L.T."/>
            <person name="Guerra-Assuncao J.A."/>
            <person name="Zhou Y."/>
            <person name="Gu Y."/>
            <person name="Yen J."/>
            <person name="Vogel J.H."/>
            <person name="Eyre T."/>
            <person name="Redmond S."/>
            <person name="Banerjee R."/>
            <person name="Chi J."/>
            <person name="Fu B."/>
            <person name="Langley E."/>
            <person name="Maguire S.F."/>
            <person name="Laird G.K."/>
            <person name="Lloyd D."/>
            <person name="Kenyon E."/>
            <person name="Donaldson S."/>
            <person name="Sehra H."/>
            <person name="Almeida-King J."/>
            <person name="Loveland J."/>
            <person name="Trevanion S."/>
            <person name="Jones M."/>
            <person name="Quail M."/>
            <person name="Willey D."/>
            <person name="Hunt A."/>
            <person name="Burton J."/>
            <person name="Sims S."/>
            <person name="McLay K."/>
            <person name="Plumb B."/>
            <person name="Davis J."/>
            <person name="Clee C."/>
            <person name="Oliver K."/>
            <person name="Clark R."/>
            <person name="Riddle C."/>
            <person name="Elliot D."/>
            <person name="Eliott D."/>
            <person name="Threadgold G."/>
            <person name="Harden G."/>
            <person name="Ware D."/>
            <person name="Begum S."/>
            <person name="Mortimore B."/>
            <person name="Mortimer B."/>
            <person name="Kerry G."/>
            <person name="Heath P."/>
            <person name="Phillimore B."/>
            <person name="Tracey A."/>
            <person name="Corby N."/>
            <person name="Dunn M."/>
            <person name="Johnson C."/>
            <person name="Wood J."/>
            <person name="Clark S."/>
            <person name="Pelan S."/>
            <person name="Griffiths G."/>
            <person name="Smith M."/>
            <person name="Glithero R."/>
            <person name="Howden P."/>
            <person name="Barker N."/>
            <person name="Lloyd C."/>
            <person name="Stevens C."/>
            <person name="Harley J."/>
            <person name="Holt K."/>
            <person name="Panagiotidis G."/>
            <person name="Lovell J."/>
            <person name="Beasley H."/>
            <person name="Henderson C."/>
            <person name="Gordon D."/>
            <person name="Auger K."/>
            <person name="Wright D."/>
            <person name="Collins J."/>
            <person name="Raisen C."/>
            <person name="Dyer L."/>
            <person name="Leung K."/>
            <person name="Robertson L."/>
            <person name="Ambridge K."/>
            <person name="Leongamornlert D."/>
            <person name="McGuire S."/>
            <person name="Gilderthorp R."/>
            <person name="Griffiths C."/>
            <person name="Manthravadi D."/>
            <person name="Nichol S."/>
            <person name="Barker G."/>
            <person name="Whitehead S."/>
            <person name="Kay M."/>
            <person name="Brown J."/>
            <person name="Murnane C."/>
            <person name="Gray E."/>
            <person name="Humphries M."/>
            <person name="Sycamore N."/>
            <person name="Barker D."/>
            <person name="Saunders D."/>
            <person name="Wallis J."/>
            <person name="Babbage A."/>
            <person name="Hammond S."/>
            <person name="Mashreghi-Mohammadi M."/>
            <person name="Barr L."/>
            <person name="Martin S."/>
            <person name="Wray P."/>
            <person name="Ellington A."/>
            <person name="Matthews N."/>
            <person name="Ellwood M."/>
            <person name="Woodmansey R."/>
            <person name="Clark G."/>
            <person name="Cooper J."/>
            <person name="Cooper J."/>
            <person name="Tromans A."/>
            <person name="Grafham D."/>
            <person name="Skuce C."/>
            <person name="Pandian R."/>
            <person name="Andrews R."/>
            <person name="Harrison E."/>
            <person name="Kimberley A."/>
            <person name="Garnett J."/>
            <person name="Fosker N."/>
            <person name="Hall R."/>
            <person name="Garner P."/>
            <person name="Kelly D."/>
            <person name="Bird C."/>
            <person name="Palmer S."/>
            <person name="Gehring I."/>
            <person name="Berger A."/>
            <person name="Dooley C.M."/>
            <person name="Ersan-Urun Z."/>
            <person name="Eser C."/>
            <person name="Geiger H."/>
            <person name="Geisler M."/>
            <person name="Karotki L."/>
            <person name="Kirn A."/>
            <person name="Konantz J."/>
            <person name="Konantz M."/>
            <person name="Oberlander M."/>
            <person name="Rudolph-Geiger S."/>
            <person name="Teucke M."/>
            <person name="Lanz C."/>
            <person name="Raddatz G."/>
            <person name="Osoegawa K."/>
            <person name="Zhu B."/>
            <person name="Rapp A."/>
            <person name="Widaa S."/>
            <person name="Langford C."/>
            <person name="Yang F."/>
            <person name="Schuster S.C."/>
            <person name="Carter N.P."/>
            <person name="Harrow J."/>
            <person name="Ning Z."/>
            <person name="Herrero J."/>
            <person name="Searle S.M."/>
            <person name="Enright A."/>
            <person name="Geisler R."/>
            <person name="Plasterk R.H."/>
            <person name="Lee C."/>
            <person name="Westerfield M."/>
            <person name="de Jong P.J."/>
            <person name="Zon L.I."/>
            <person name="Postlethwait J.H."/>
            <person name="Nusslein-Volhard C."/>
            <person name="Hubbard T.J."/>
            <person name="Roest Crollius H."/>
            <person name="Rogers J."/>
            <person name="Stemple D.L."/>
        </authorList>
    </citation>
    <scope>NUCLEOTIDE SEQUENCE [LARGE SCALE GENOMIC DNA]</scope>
    <source>
        <strain evidence="2">Tuebingen</strain>
    </source>
</reference>
<organism evidence="2 4">
    <name type="scientific">Danio rerio</name>
    <name type="common">Zebrafish</name>
    <name type="synonym">Brachydanio rerio</name>
    <dbReference type="NCBI Taxonomy" id="7955"/>
    <lineage>
        <taxon>Eukaryota</taxon>
        <taxon>Metazoa</taxon>
        <taxon>Chordata</taxon>
        <taxon>Craniata</taxon>
        <taxon>Vertebrata</taxon>
        <taxon>Euteleostomi</taxon>
        <taxon>Actinopterygii</taxon>
        <taxon>Neopterygii</taxon>
        <taxon>Teleostei</taxon>
        <taxon>Ostariophysi</taxon>
        <taxon>Cypriniformes</taxon>
        <taxon>Danionidae</taxon>
        <taxon>Danioninae</taxon>
        <taxon>Danio</taxon>
    </lineage>
</organism>
<dbReference type="Gene3D" id="2.170.15.10">
    <property type="entry name" value="Proaerolysin, chain A, domain 3"/>
    <property type="match status" value="1"/>
</dbReference>
<name>A0AB32TX21_DANRE</name>
<dbReference type="PANTHER" id="PTHR34007:SF1">
    <property type="entry name" value="AEROLYSIN-LIKE PROTEIN-RELATED"/>
    <property type="match status" value="1"/>
</dbReference>
<evidence type="ECO:0000259" key="1">
    <source>
        <dbReference type="PROSITE" id="PS51752"/>
    </source>
</evidence>
<evidence type="ECO:0000313" key="2">
    <source>
        <dbReference type="Proteomes" id="UP000000437"/>
    </source>
</evidence>
<evidence type="ECO:0000313" key="3">
    <source>
        <dbReference type="RefSeq" id="XP_068078520.1"/>
    </source>
</evidence>
<evidence type="ECO:0000313" key="5">
    <source>
        <dbReference type="ZFIN" id="ZDB-GENE-080219-24"/>
    </source>
</evidence>
<dbReference type="Gene3D" id="2.100.10.30">
    <property type="entry name" value="Jacalin-like lectin domain"/>
    <property type="match status" value="1"/>
</dbReference>
<protein>
    <submittedName>
        <fullName evidence="3 4">Jacalin 7 isoform X1</fullName>
    </submittedName>
</protein>
<dbReference type="AlphaFoldDB" id="A0AB32TX21"/>
<dbReference type="PANTHER" id="PTHR34007">
    <property type="entry name" value="AEROLYSIN-LIKE PROTEIN-RELATED"/>
    <property type="match status" value="1"/>
</dbReference>
<dbReference type="SUPFAM" id="SSF56973">
    <property type="entry name" value="Aerolisin/ETX pore-forming domain"/>
    <property type="match status" value="1"/>
</dbReference>
<dbReference type="RefSeq" id="XP_068078521.1">
    <property type="nucleotide sequence ID" value="XM_068222420.1"/>
</dbReference>
<dbReference type="RefSeq" id="XP_068078520.1">
    <property type="nucleotide sequence ID" value="XM_068222419.1"/>
</dbReference>
<dbReference type="InterPro" id="IPR004991">
    <property type="entry name" value="Aerolysin-like"/>
</dbReference>
<reference evidence="3 4" key="2">
    <citation type="submission" date="2025-04" db="UniProtKB">
        <authorList>
            <consortium name="RefSeq"/>
        </authorList>
    </citation>
    <scope>IDENTIFICATION</scope>
    <source>
        <strain evidence="3 4">Tuebingen</strain>
    </source>
</reference>
<dbReference type="CDD" id="cd09302">
    <property type="entry name" value="Jacalin_like"/>
    <property type="match status" value="1"/>
</dbReference>
<dbReference type="ZFIN" id="ZDB-GENE-080219-24">
    <property type="gene designation" value="jac7"/>
</dbReference>
<dbReference type="InterPro" id="IPR001229">
    <property type="entry name" value="Jacalin-like_lectin_dom"/>
</dbReference>
<dbReference type="AGR" id="ZFIN:ZDB-GENE-080219-24"/>